<dbReference type="InterPro" id="IPR016032">
    <property type="entry name" value="Sig_transdc_resp-reg_C-effctor"/>
</dbReference>
<dbReference type="PRINTS" id="PR00038">
    <property type="entry name" value="HTHLUXR"/>
</dbReference>
<dbReference type="InterPro" id="IPR027417">
    <property type="entry name" value="P-loop_NTPase"/>
</dbReference>
<evidence type="ECO:0000256" key="3">
    <source>
        <dbReference type="SAM" id="MobiDB-lite"/>
    </source>
</evidence>
<evidence type="ECO:0000313" key="5">
    <source>
        <dbReference type="EMBL" id="NGO09241.1"/>
    </source>
</evidence>
<feature type="region of interest" description="Disordered" evidence="3">
    <location>
        <begin position="357"/>
        <end position="376"/>
    </location>
</feature>
<dbReference type="PANTHER" id="PTHR16305">
    <property type="entry name" value="TESTICULAR SOLUBLE ADENYLYL CYCLASE"/>
    <property type="match status" value="1"/>
</dbReference>
<gene>
    <name evidence="5" type="ORF">G5C60_16945</name>
</gene>
<dbReference type="SUPFAM" id="SSF52540">
    <property type="entry name" value="P-loop containing nucleoside triphosphate hydrolases"/>
    <property type="match status" value="1"/>
</dbReference>
<protein>
    <submittedName>
        <fullName evidence="5">AAA family ATPase</fullName>
    </submittedName>
</protein>
<dbReference type="InterPro" id="IPR036388">
    <property type="entry name" value="WH-like_DNA-bd_sf"/>
</dbReference>
<dbReference type="AlphaFoldDB" id="A0A6G4V5I6"/>
<organism evidence="5 6">
    <name type="scientific">Streptomyces scabichelini</name>
    <dbReference type="NCBI Taxonomy" id="2711217"/>
    <lineage>
        <taxon>Bacteria</taxon>
        <taxon>Bacillati</taxon>
        <taxon>Actinomycetota</taxon>
        <taxon>Actinomycetes</taxon>
        <taxon>Kitasatosporales</taxon>
        <taxon>Streptomycetaceae</taxon>
        <taxon>Streptomyces</taxon>
    </lineage>
</organism>
<dbReference type="GO" id="GO:0005524">
    <property type="term" value="F:ATP binding"/>
    <property type="evidence" value="ECO:0007669"/>
    <property type="project" value="UniProtKB-KW"/>
</dbReference>
<dbReference type="EMBL" id="JAAKZY010000046">
    <property type="protein sequence ID" value="NGO09241.1"/>
    <property type="molecule type" value="Genomic_DNA"/>
</dbReference>
<dbReference type="GO" id="GO:0006355">
    <property type="term" value="P:regulation of DNA-templated transcription"/>
    <property type="evidence" value="ECO:0007669"/>
    <property type="project" value="InterPro"/>
</dbReference>
<keyword evidence="6" id="KW-1185">Reference proteome</keyword>
<accession>A0A6G4V5I6</accession>
<dbReference type="GO" id="GO:0004016">
    <property type="term" value="F:adenylate cyclase activity"/>
    <property type="evidence" value="ECO:0007669"/>
    <property type="project" value="TreeGrafter"/>
</dbReference>
<dbReference type="InterPro" id="IPR041664">
    <property type="entry name" value="AAA_16"/>
</dbReference>
<sequence>MLGVVGDASTTSGDFRPAVDRSCTRLIGRRREREALGALVDAVRAGESRALVVSGEPGVGKTALLDWLVDETSGADETSGVRIVRATGVQAEIDLPFAALHQLLAPMLDRLDRLPAPQRDALRTFFGISPGTAPNRFFGGLAVLGLLADVAEEQPLICVIDDEQWLDRASAQVLAFVARRLERESVGLVFATRRPSRDLADLPQLVVEGLEDEDARTLLDSLGTGPLDERIRDQIISETRGNPLALLELLRGMSPAEIAGGLGIQRGARPLSKKIEESFRRRIDALPAEPRRLLLLAAVDPVGDLTLLYRVAALLGISCETATAAMETGLIEVRPHVRFRHPLVRSALMNSSSPQEIREAHRALAEATDPEQDPDRRAWHRALAATGPDEDVAEELERSADRALARGGLTATAAFLEQAATLTPDPARRAQRMLTAACAKLDADAPDDALRLLEAAEAGPADALRTAEAEHLRGRITLERQRNAEAARILLGAAQRMEPFDPALTREIYLEALMAAVLSATLNGSNNFLTVAEASRNAPAAPELRRAVDVLLDGWVAWATKGYAAAGPLLAEALRMMSDPDDDSGRLVGGRAAPVLAMELWDADASFTIATRQARVARGTGAMGQLRMAVNVLGLGRVLAGEFASAGELIAEYCILTEATGNPYCPFPEMMLAAWRGQEARVRELAEASRRATPGQGTDAVMPYAGCMSAVLHNGLGRHGEALVAAREVFEHDPCGLGPFVVPELAEAAARTGDREAVDDALEWLSERTRTVPTDWSLGIEARLRAFLAHGSDAEGLYQKSIEHLGRTRVRVELARAHLLYGEWLRREKRRADAREQLSTAHDMLAAMGADAYADRARRELLATGATARKRTEDTRKELTPQETQIARLARAGLSNAEIGARLFISARTVQYHLRKVFMKLGISARGQLDAVLPDDGN</sequence>
<feature type="domain" description="HTH luxR-type" evidence="4">
    <location>
        <begin position="872"/>
        <end position="937"/>
    </location>
</feature>
<dbReference type="GO" id="GO:0003677">
    <property type="term" value="F:DNA binding"/>
    <property type="evidence" value="ECO:0007669"/>
    <property type="project" value="InterPro"/>
</dbReference>
<dbReference type="Pfam" id="PF00196">
    <property type="entry name" value="GerE"/>
    <property type="match status" value="1"/>
</dbReference>
<dbReference type="SUPFAM" id="SSF46894">
    <property type="entry name" value="C-terminal effector domain of the bipartite response regulators"/>
    <property type="match status" value="1"/>
</dbReference>
<dbReference type="Proteomes" id="UP000472335">
    <property type="component" value="Unassembled WGS sequence"/>
</dbReference>
<keyword evidence="1" id="KW-0547">Nucleotide-binding</keyword>
<evidence type="ECO:0000256" key="1">
    <source>
        <dbReference type="ARBA" id="ARBA00022741"/>
    </source>
</evidence>
<dbReference type="PROSITE" id="PS50043">
    <property type="entry name" value="HTH_LUXR_2"/>
    <property type="match status" value="1"/>
</dbReference>
<dbReference type="PANTHER" id="PTHR16305:SF35">
    <property type="entry name" value="TRANSCRIPTIONAL ACTIVATOR DOMAIN"/>
    <property type="match status" value="1"/>
</dbReference>
<evidence type="ECO:0000256" key="2">
    <source>
        <dbReference type="ARBA" id="ARBA00022840"/>
    </source>
</evidence>
<keyword evidence="2" id="KW-0067">ATP-binding</keyword>
<comment type="caution">
    <text evidence="5">The sequence shown here is derived from an EMBL/GenBank/DDBJ whole genome shotgun (WGS) entry which is preliminary data.</text>
</comment>
<proteinExistence type="predicted"/>
<dbReference type="CDD" id="cd06170">
    <property type="entry name" value="LuxR_C_like"/>
    <property type="match status" value="1"/>
</dbReference>
<evidence type="ECO:0000259" key="4">
    <source>
        <dbReference type="PROSITE" id="PS50043"/>
    </source>
</evidence>
<evidence type="ECO:0000313" key="6">
    <source>
        <dbReference type="Proteomes" id="UP000472335"/>
    </source>
</evidence>
<dbReference type="Gene3D" id="3.40.50.300">
    <property type="entry name" value="P-loop containing nucleotide triphosphate hydrolases"/>
    <property type="match status" value="1"/>
</dbReference>
<reference evidence="5 6" key="1">
    <citation type="submission" date="2020-02" db="EMBL/GenBank/DDBJ databases">
        <title>Whole-genome analyses of novel actinobacteria.</title>
        <authorList>
            <person name="Sahin N."/>
            <person name="Gencbay T."/>
        </authorList>
    </citation>
    <scope>NUCLEOTIDE SEQUENCE [LARGE SCALE GENOMIC DNA]</scope>
    <source>
        <strain evidence="5 6">HC44</strain>
    </source>
</reference>
<dbReference type="GO" id="GO:0005737">
    <property type="term" value="C:cytoplasm"/>
    <property type="evidence" value="ECO:0007669"/>
    <property type="project" value="TreeGrafter"/>
</dbReference>
<dbReference type="InterPro" id="IPR000792">
    <property type="entry name" value="Tscrpt_reg_LuxR_C"/>
</dbReference>
<dbReference type="Pfam" id="PF13191">
    <property type="entry name" value="AAA_16"/>
    <property type="match status" value="1"/>
</dbReference>
<name>A0A6G4V5I6_9ACTN</name>
<dbReference type="SMART" id="SM00421">
    <property type="entry name" value="HTH_LUXR"/>
    <property type="match status" value="1"/>
</dbReference>
<dbReference type="Gene3D" id="1.10.10.10">
    <property type="entry name" value="Winged helix-like DNA-binding domain superfamily/Winged helix DNA-binding domain"/>
    <property type="match status" value="1"/>
</dbReference>